<accession>A0AAN9HGD1</accession>
<name>A0AAN9HGD1_9TELE</name>
<dbReference type="Proteomes" id="UP001364617">
    <property type="component" value="Unassembled WGS sequence"/>
</dbReference>
<sequence length="67" mass="7744">MRKVTSFLSPFPPQGLASYQWWISDMHAITRQFNRGCTSGPINETEMVEEKKRQEDESHQQCSTPGK</sequence>
<dbReference type="AlphaFoldDB" id="A0AAN9HGD1"/>
<comment type="caution">
    <text evidence="2">The sequence shown here is derived from an EMBL/GenBank/DDBJ whole genome shotgun (WGS) entry which is preliminary data.</text>
</comment>
<gene>
    <name evidence="2" type="ORF">R3I93_001640</name>
</gene>
<feature type="region of interest" description="Disordered" evidence="1">
    <location>
        <begin position="37"/>
        <end position="67"/>
    </location>
</feature>
<reference evidence="2 3" key="1">
    <citation type="submission" date="2024-02" db="EMBL/GenBank/DDBJ databases">
        <title>Chromosome-level genome assembly of the Eurasian Minnow (Phoxinus phoxinus).</title>
        <authorList>
            <person name="Oriowo T.O."/>
            <person name="Martin S."/>
            <person name="Stange M."/>
            <person name="Chrysostomakis Y."/>
            <person name="Brown T."/>
            <person name="Winkler S."/>
            <person name="Kukowka S."/>
            <person name="Myers E.W."/>
            <person name="Bohne A."/>
        </authorList>
    </citation>
    <scope>NUCLEOTIDE SEQUENCE [LARGE SCALE GENOMIC DNA]</scope>
    <source>
        <strain evidence="2">ZFMK-TIS-60720</strain>
        <tissue evidence="2">Whole Organism</tissue>
    </source>
</reference>
<feature type="compositionally biased region" description="Basic and acidic residues" evidence="1">
    <location>
        <begin position="48"/>
        <end position="59"/>
    </location>
</feature>
<protein>
    <submittedName>
        <fullName evidence="2">Uncharacterized protein</fullName>
    </submittedName>
</protein>
<keyword evidence="3" id="KW-1185">Reference proteome</keyword>
<dbReference type="EMBL" id="JAYKXH010000002">
    <property type="protein sequence ID" value="KAK7174486.1"/>
    <property type="molecule type" value="Genomic_DNA"/>
</dbReference>
<evidence type="ECO:0000313" key="2">
    <source>
        <dbReference type="EMBL" id="KAK7174486.1"/>
    </source>
</evidence>
<evidence type="ECO:0000256" key="1">
    <source>
        <dbReference type="SAM" id="MobiDB-lite"/>
    </source>
</evidence>
<proteinExistence type="predicted"/>
<evidence type="ECO:0000313" key="3">
    <source>
        <dbReference type="Proteomes" id="UP001364617"/>
    </source>
</evidence>
<organism evidence="2 3">
    <name type="scientific">Phoxinus phoxinus</name>
    <name type="common">Eurasian minnow</name>
    <dbReference type="NCBI Taxonomy" id="58324"/>
    <lineage>
        <taxon>Eukaryota</taxon>
        <taxon>Metazoa</taxon>
        <taxon>Chordata</taxon>
        <taxon>Craniata</taxon>
        <taxon>Vertebrata</taxon>
        <taxon>Euteleostomi</taxon>
        <taxon>Actinopterygii</taxon>
        <taxon>Neopterygii</taxon>
        <taxon>Teleostei</taxon>
        <taxon>Ostariophysi</taxon>
        <taxon>Cypriniformes</taxon>
        <taxon>Leuciscidae</taxon>
        <taxon>Phoxininae</taxon>
        <taxon>Phoxinus</taxon>
    </lineage>
</organism>